<evidence type="ECO:0000313" key="3">
    <source>
        <dbReference type="Proteomes" id="UP000294614"/>
    </source>
</evidence>
<dbReference type="OrthoDB" id="7570155at2"/>
<dbReference type="EMBL" id="SMGG01000007">
    <property type="protein sequence ID" value="TCK58446.1"/>
    <property type="molecule type" value="Genomic_DNA"/>
</dbReference>
<dbReference type="AlphaFoldDB" id="A0A4R1K302"/>
<keyword evidence="3" id="KW-1185">Reference proteome</keyword>
<sequence length="89" mass="10504">MKSFVPQYLHKPNKVMMLDMDEFAVFANAVAMGIILKSLIVFIIGVFLFFAYRKAKNKYPRGFLRHIPYIVGLKQFHNFPNIFIRSFKE</sequence>
<comment type="caution">
    <text evidence="2">The sequence shown here is derived from an EMBL/GenBank/DDBJ whole genome shotgun (WGS) entry which is preliminary data.</text>
</comment>
<dbReference type="Pfam" id="PF07178">
    <property type="entry name" value="TraL"/>
    <property type="match status" value="1"/>
</dbReference>
<dbReference type="NCBIfam" id="TIGR02762">
    <property type="entry name" value="TraL_TIGR"/>
    <property type="match status" value="1"/>
</dbReference>
<reference evidence="2 3" key="1">
    <citation type="submission" date="2019-03" db="EMBL/GenBank/DDBJ databases">
        <title>Genomic Encyclopedia of Type Strains, Phase IV (KMG-IV): sequencing the most valuable type-strain genomes for metagenomic binning, comparative biology and taxonomic classification.</title>
        <authorList>
            <person name="Goeker M."/>
        </authorList>
    </citation>
    <scope>NUCLEOTIDE SEQUENCE [LARGE SCALE GENOMIC DNA]</scope>
    <source>
        <strain evidence="2 3">DSM 24984</strain>
    </source>
</reference>
<evidence type="ECO:0000256" key="1">
    <source>
        <dbReference type="SAM" id="Phobius"/>
    </source>
</evidence>
<dbReference type="RefSeq" id="WP_132874615.1">
    <property type="nucleotide sequence ID" value="NZ_SMGG01000007.1"/>
</dbReference>
<feature type="transmembrane region" description="Helical" evidence="1">
    <location>
        <begin position="23"/>
        <end position="52"/>
    </location>
</feature>
<proteinExistence type="predicted"/>
<dbReference type="Proteomes" id="UP000294614">
    <property type="component" value="Unassembled WGS sequence"/>
</dbReference>
<keyword evidence="1" id="KW-0472">Membrane</keyword>
<name>A0A4R1K302_9BACT</name>
<accession>A0A4R1K302</accession>
<evidence type="ECO:0000313" key="2">
    <source>
        <dbReference type="EMBL" id="TCK58446.1"/>
    </source>
</evidence>
<keyword evidence="1" id="KW-0812">Transmembrane</keyword>
<dbReference type="InterPro" id="IPR009838">
    <property type="entry name" value="T4SS_TraL"/>
</dbReference>
<gene>
    <name evidence="2" type="ORF">C8D98_2648</name>
</gene>
<protein>
    <submittedName>
        <fullName evidence="2">Type IV conjugative transfer system protein TraL</fullName>
    </submittedName>
</protein>
<keyword evidence="1" id="KW-1133">Transmembrane helix</keyword>
<organism evidence="2 3">
    <name type="scientific">Seleniivibrio woodruffii</name>
    <dbReference type="NCBI Taxonomy" id="1078050"/>
    <lineage>
        <taxon>Bacteria</taxon>
        <taxon>Pseudomonadati</taxon>
        <taxon>Deferribacterota</taxon>
        <taxon>Deferribacteres</taxon>
        <taxon>Deferribacterales</taxon>
        <taxon>Geovibrionaceae</taxon>
        <taxon>Seleniivibrio</taxon>
    </lineage>
</organism>
<dbReference type="GO" id="GO:0019867">
    <property type="term" value="C:outer membrane"/>
    <property type="evidence" value="ECO:0007669"/>
    <property type="project" value="InterPro"/>
</dbReference>